<dbReference type="EMBL" id="KZ989691">
    <property type="protein sequence ID" value="RKP25587.1"/>
    <property type="molecule type" value="Genomic_DNA"/>
</dbReference>
<dbReference type="PANTHER" id="PTHR11941:SF171">
    <property type="entry name" value="SD19268P"/>
    <property type="match status" value="1"/>
</dbReference>
<dbReference type="AlphaFoldDB" id="A0A4P9YZJ1"/>
<dbReference type="PANTHER" id="PTHR11941">
    <property type="entry name" value="ENOYL-COA HYDRATASE-RELATED"/>
    <property type="match status" value="1"/>
</dbReference>
<dbReference type="GO" id="GO:0005739">
    <property type="term" value="C:mitochondrion"/>
    <property type="evidence" value="ECO:0007669"/>
    <property type="project" value="TreeGrafter"/>
</dbReference>
<keyword evidence="2" id="KW-0456">Lyase</keyword>
<accession>A0A4P9YZJ1</accession>
<gene>
    <name evidence="4" type="ORF">SYNPS1DRAFT_32941</name>
</gene>
<sequence length="310" mass="33827">MLSSLSRSIYARPRQLHLVYARASSFPKPWPAARTLSSAADAPREEECFTEHLTGDNAGIAVLSLNRPKARNALSRALVDSFRAELQRLRYNTTDTRVVVLRSLVDNVFCAGADLKERATMSPTEVTSFLYTLRQAYRELETLPMPTIAAIDGAALGGGIEMALCCDFRTAGPKAKIGLPETKLAIIPGGGGTQRLTRLVGVDKAKLLIYTARILDHVGAEKYGKSIGDGRAIQSESAFNGALALAREMLPQGPIAMRMAKLAIDYGGPLDLDTGLAFEERCYAQVIPTNDRLEGLRAFREKRQPVYRGE</sequence>
<dbReference type="FunFam" id="3.90.226.10:FF:000009">
    <property type="entry name" value="Carnitinyl-CoA dehydratase"/>
    <property type="match status" value="1"/>
</dbReference>
<dbReference type="GO" id="GO:0006635">
    <property type="term" value="P:fatty acid beta-oxidation"/>
    <property type="evidence" value="ECO:0007669"/>
    <property type="project" value="TreeGrafter"/>
</dbReference>
<protein>
    <submittedName>
        <fullName evidence="4">ClpP/crotonase-like domain-containing protein</fullName>
    </submittedName>
</protein>
<dbReference type="InterPro" id="IPR029045">
    <property type="entry name" value="ClpP/crotonase-like_dom_sf"/>
</dbReference>
<dbReference type="PROSITE" id="PS00166">
    <property type="entry name" value="ENOYL_COA_HYDRATASE"/>
    <property type="match status" value="1"/>
</dbReference>
<dbReference type="InterPro" id="IPR014748">
    <property type="entry name" value="Enoyl-CoA_hydra_C"/>
</dbReference>
<dbReference type="Proteomes" id="UP000278143">
    <property type="component" value="Unassembled WGS sequence"/>
</dbReference>
<reference evidence="5" key="1">
    <citation type="journal article" date="2018" name="Nat. Microbiol.">
        <title>Leveraging single-cell genomics to expand the fungal tree of life.</title>
        <authorList>
            <person name="Ahrendt S.R."/>
            <person name="Quandt C.A."/>
            <person name="Ciobanu D."/>
            <person name="Clum A."/>
            <person name="Salamov A."/>
            <person name="Andreopoulos B."/>
            <person name="Cheng J.F."/>
            <person name="Woyke T."/>
            <person name="Pelin A."/>
            <person name="Henrissat B."/>
            <person name="Reynolds N.K."/>
            <person name="Benny G.L."/>
            <person name="Smith M.E."/>
            <person name="James T.Y."/>
            <person name="Grigoriev I.V."/>
        </authorList>
    </citation>
    <scope>NUCLEOTIDE SEQUENCE [LARGE SCALE GENOMIC DNA]</scope>
    <source>
        <strain evidence="5">Benny S71-1</strain>
    </source>
</reference>
<dbReference type="OrthoDB" id="410701at2759"/>
<evidence type="ECO:0000256" key="2">
    <source>
        <dbReference type="ARBA" id="ARBA00023239"/>
    </source>
</evidence>
<name>A0A4P9YZJ1_9FUNG</name>
<dbReference type="GO" id="GO:0016836">
    <property type="term" value="F:hydro-lyase activity"/>
    <property type="evidence" value="ECO:0007669"/>
    <property type="project" value="UniProtKB-ARBA"/>
</dbReference>
<organism evidence="4 5">
    <name type="scientific">Syncephalis pseudoplumigaleata</name>
    <dbReference type="NCBI Taxonomy" id="1712513"/>
    <lineage>
        <taxon>Eukaryota</taxon>
        <taxon>Fungi</taxon>
        <taxon>Fungi incertae sedis</taxon>
        <taxon>Zoopagomycota</taxon>
        <taxon>Zoopagomycotina</taxon>
        <taxon>Zoopagomycetes</taxon>
        <taxon>Zoopagales</taxon>
        <taxon>Piptocephalidaceae</taxon>
        <taxon>Syncephalis</taxon>
    </lineage>
</organism>
<evidence type="ECO:0000313" key="4">
    <source>
        <dbReference type="EMBL" id="RKP25587.1"/>
    </source>
</evidence>
<proteinExistence type="inferred from homology"/>
<evidence type="ECO:0000256" key="1">
    <source>
        <dbReference type="ARBA" id="ARBA00005254"/>
    </source>
</evidence>
<comment type="similarity">
    <text evidence="1 3">Belongs to the enoyl-CoA hydratase/isomerase family.</text>
</comment>
<dbReference type="Gene3D" id="3.90.226.10">
    <property type="entry name" value="2-enoyl-CoA Hydratase, Chain A, domain 1"/>
    <property type="match status" value="1"/>
</dbReference>
<evidence type="ECO:0000313" key="5">
    <source>
        <dbReference type="Proteomes" id="UP000278143"/>
    </source>
</evidence>
<dbReference type="FunFam" id="1.10.12.10:FF:000001">
    <property type="entry name" value="Probable enoyl-CoA hydratase, mitochondrial"/>
    <property type="match status" value="1"/>
</dbReference>
<dbReference type="SUPFAM" id="SSF52096">
    <property type="entry name" value="ClpP/crotonase"/>
    <property type="match status" value="1"/>
</dbReference>
<dbReference type="Pfam" id="PF00378">
    <property type="entry name" value="ECH_1"/>
    <property type="match status" value="1"/>
</dbReference>
<keyword evidence="5" id="KW-1185">Reference proteome</keyword>
<dbReference type="CDD" id="cd06558">
    <property type="entry name" value="crotonase-like"/>
    <property type="match status" value="1"/>
</dbReference>
<dbReference type="InterPro" id="IPR018376">
    <property type="entry name" value="Enoyl-CoA_hyd/isom_CS"/>
</dbReference>
<evidence type="ECO:0000256" key="3">
    <source>
        <dbReference type="RuleBase" id="RU003707"/>
    </source>
</evidence>
<dbReference type="Gene3D" id="1.10.12.10">
    <property type="entry name" value="Lyase 2-enoyl-coa Hydratase, Chain A, domain 2"/>
    <property type="match status" value="1"/>
</dbReference>
<dbReference type="InterPro" id="IPR001753">
    <property type="entry name" value="Enoyl-CoA_hydra/iso"/>
</dbReference>